<dbReference type="Pfam" id="PF21534">
    <property type="entry name" value="Rost"/>
    <property type="match status" value="1"/>
</dbReference>
<dbReference type="OrthoDB" id="264795at2759"/>
<dbReference type="PANTHER" id="PTHR12242">
    <property type="entry name" value="OS02G0130600 PROTEIN-RELATED"/>
    <property type="match status" value="1"/>
</dbReference>
<keyword evidence="1" id="KW-0472">Membrane</keyword>
<dbReference type="PANTHER" id="PTHR12242:SF49">
    <property type="entry name" value="HEADBUTT, ISOFORM E"/>
    <property type="match status" value="1"/>
</dbReference>
<reference evidence="2 3" key="1">
    <citation type="submission" date="2015-04" db="EMBL/GenBank/DDBJ databases">
        <authorList>
            <person name="Syromyatnikov M.Y."/>
            <person name="Popov V.N."/>
        </authorList>
    </citation>
    <scope>NUCLEOTIDE SEQUENCE [LARGE SCALE GENOMIC DNA]</scope>
</reference>
<evidence type="ECO:0000313" key="3">
    <source>
        <dbReference type="Proteomes" id="UP000183832"/>
    </source>
</evidence>
<sequence>MKIGCNFNTSFEHSEPGDFLKSQWQKKEKSVVYLIYRWIIAGFYTFSVIASIITSAMRVELPFYLIYLTHWNLIFTMLTMLLHAYLVTLHQTDRLKVGDKMTRDLKLYWFLSTTSNVYAFLVSLIYWNILYKTELNVIDMNNIIVHATNSLVLIIDMAGVKHIGRLGLFVYPLCCGLIFLFFTWLYPFLGGKNRRGHNYIYPILDWKKKPITAIYAGIGVTIGGVIVHCSVIIVHKIRAYIHKKCVATKYEITEFSTLTC</sequence>
<feature type="transmembrane region" description="Helical" evidence="1">
    <location>
        <begin position="107"/>
        <end position="131"/>
    </location>
</feature>
<dbReference type="InterPro" id="IPR049352">
    <property type="entry name" value="Rost"/>
</dbReference>
<protein>
    <submittedName>
        <fullName evidence="2">CLUMA_CG019547, isoform A</fullName>
    </submittedName>
</protein>
<feature type="transmembrane region" description="Helical" evidence="1">
    <location>
        <begin position="166"/>
        <end position="186"/>
    </location>
</feature>
<keyword evidence="1" id="KW-0812">Transmembrane</keyword>
<proteinExistence type="predicted"/>
<accession>A0A1J1J1K4</accession>
<keyword evidence="1" id="KW-1133">Transmembrane helix</keyword>
<evidence type="ECO:0000313" key="2">
    <source>
        <dbReference type="EMBL" id="CRL06419.1"/>
    </source>
</evidence>
<dbReference type="EMBL" id="CVRI01000067">
    <property type="protein sequence ID" value="CRL06419.1"/>
    <property type="molecule type" value="Genomic_DNA"/>
</dbReference>
<dbReference type="STRING" id="568069.A0A1J1J1K4"/>
<dbReference type="GO" id="GO:0016020">
    <property type="term" value="C:membrane"/>
    <property type="evidence" value="ECO:0007669"/>
    <property type="project" value="TreeGrafter"/>
</dbReference>
<gene>
    <name evidence="2" type="ORF">CLUMA_CG019547</name>
</gene>
<organism evidence="2 3">
    <name type="scientific">Clunio marinus</name>
    <dbReference type="NCBI Taxonomy" id="568069"/>
    <lineage>
        <taxon>Eukaryota</taxon>
        <taxon>Metazoa</taxon>
        <taxon>Ecdysozoa</taxon>
        <taxon>Arthropoda</taxon>
        <taxon>Hexapoda</taxon>
        <taxon>Insecta</taxon>
        <taxon>Pterygota</taxon>
        <taxon>Neoptera</taxon>
        <taxon>Endopterygota</taxon>
        <taxon>Diptera</taxon>
        <taxon>Nematocera</taxon>
        <taxon>Chironomoidea</taxon>
        <taxon>Chironomidae</taxon>
        <taxon>Clunio</taxon>
    </lineage>
</organism>
<keyword evidence="3" id="KW-1185">Reference proteome</keyword>
<feature type="transmembrane region" description="Helical" evidence="1">
    <location>
        <begin position="213"/>
        <end position="234"/>
    </location>
</feature>
<feature type="transmembrane region" description="Helical" evidence="1">
    <location>
        <begin position="143"/>
        <end position="159"/>
    </location>
</feature>
<evidence type="ECO:0000256" key="1">
    <source>
        <dbReference type="SAM" id="Phobius"/>
    </source>
</evidence>
<dbReference type="Proteomes" id="UP000183832">
    <property type="component" value="Unassembled WGS sequence"/>
</dbReference>
<feature type="transmembrane region" description="Helical" evidence="1">
    <location>
        <begin position="65"/>
        <end position="86"/>
    </location>
</feature>
<feature type="transmembrane region" description="Helical" evidence="1">
    <location>
        <begin position="31"/>
        <end position="53"/>
    </location>
</feature>
<dbReference type="AlphaFoldDB" id="A0A1J1J1K4"/>
<name>A0A1J1J1K4_9DIPT</name>